<proteinExistence type="predicted"/>
<feature type="chain" id="PRO_5032979749" description="Copper chaperone PCu(A)C" evidence="1">
    <location>
        <begin position="23"/>
        <end position="166"/>
    </location>
</feature>
<evidence type="ECO:0000256" key="1">
    <source>
        <dbReference type="SAM" id="SignalP"/>
    </source>
</evidence>
<dbReference type="SUPFAM" id="SSF110087">
    <property type="entry name" value="DR1885-like metal-binding protein"/>
    <property type="match status" value="1"/>
</dbReference>
<comment type="caution">
    <text evidence="2">The sequence shown here is derived from an EMBL/GenBank/DDBJ whole genome shotgun (WGS) entry which is preliminary data.</text>
</comment>
<dbReference type="InterPro" id="IPR036182">
    <property type="entry name" value="PCuAC_sf"/>
</dbReference>
<dbReference type="Gene3D" id="2.60.40.1890">
    <property type="entry name" value="PCu(A)C copper chaperone"/>
    <property type="match status" value="1"/>
</dbReference>
<evidence type="ECO:0000313" key="3">
    <source>
        <dbReference type="Proteomes" id="UP000550501"/>
    </source>
</evidence>
<dbReference type="PANTHER" id="PTHR36302:SF1">
    <property type="entry name" value="COPPER CHAPERONE PCU(A)C"/>
    <property type="match status" value="1"/>
</dbReference>
<protein>
    <recommendedName>
        <fullName evidence="4">Copper chaperone PCu(A)C</fullName>
    </recommendedName>
</protein>
<name>A0A839Q9E9_MYCIR</name>
<dbReference type="InterPro" id="IPR007410">
    <property type="entry name" value="LpqE-like"/>
</dbReference>
<dbReference type="EMBL" id="JACHVU010000006">
    <property type="protein sequence ID" value="MBB2991464.1"/>
    <property type="molecule type" value="Genomic_DNA"/>
</dbReference>
<sequence>MSEKLCYTVLLIASLLTGCASAGPGAAAPMASAVTLDDAWAGAADTGMTAVFGTLTNTGSREARLVGGRSPAAATVEVHEVAAGANGIPTMRPKAGGITVPAGGAHDLEPGGDHLMLMDLTGPLKPGADVSVTVTFEDGSTLAVVAQVRDFAGGNEEYSPGAHGHG</sequence>
<dbReference type="PANTHER" id="PTHR36302">
    <property type="entry name" value="BLR7088 PROTEIN"/>
    <property type="match status" value="1"/>
</dbReference>
<accession>A0A839Q9E9</accession>
<dbReference type="AlphaFoldDB" id="A0A839Q9E9"/>
<reference evidence="2 3" key="1">
    <citation type="submission" date="2020-08" db="EMBL/GenBank/DDBJ databases">
        <title>The Agave Microbiome: Exploring the role of microbial communities in plant adaptations to desert environments.</title>
        <authorList>
            <person name="Partida-Martinez L.P."/>
        </authorList>
    </citation>
    <scope>NUCLEOTIDE SEQUENCE [LARGE SCALE GENOMIC DNA]</scope>
    <source>
        <strain evidence="2 3">AT2.18</strain>
    </source>
</reference>
<dbReference type="Proteomes" id="UP000550501">
    <property type="component" value="Unassembled WGS sequence"/>
</dbReference>
<feature type="signal peptide" evidence="1">
    <location>
        <begin position="1"/>
        <end position="22"/>
    </location>
</feature>
<dbReference type="RefSeq" id="WP_396888449.1">
    <property type="nucleotide sequence ID" value="NZ_JACHVU010000006.1"/>
</dbReference>
<dbReference type="PROSITE" id="PS51257">
    <property type="entry name" value="PROKAR_LIPOPROTEIN"/>
    <property type="match status" value="1"/>
</dbReference>
<keyword evidence="3" id="KW-1185">Reference proteome</keyword>
<keyword evidence="1" id="KW-0732">Signal</keyword>
<evidence type="ECO:0008006" key="4">
    <source>
        <dbReference type="Google" id="ProtNLM"/>
    </source>
</evidence>
<organism evidence="2 3">
    <name type="scientific">Mycolicibacterium iranicum</name>
    <name type="common">Mycobacterium iranicum</name>
    <dbReference type="NCBI Taxonomy" id="912594"/>
    <lineage>
        <taxon>Bacteria</taxon>
        <taxon>Bacillati</taxon>
        <taxon>Actinomycetota</taxon>
        <taxon>Actinomycetes</taxon>
        <taxon>Mycobacteriales</taxon>
        <taxon>Mycobacteriaceae</taxon>
        <taxon>Mycolicibacterium</taxon>
    </lineage>
</organism>
<gene>
    <name evidence="2" type="ORF">FHR72_002949</name>
</gene>
<dbReference type="Pfam" id="PF04314">
    <property type="entry name" value="PCuAC"/>
    <property type="match status" value="1"/>
</dbReference>
<evidence type="ECO:0000313" key="2">
    <source>
        <dbReference type="EMBL" id="MBB2991464.1"/>
    </source>
</evidence>
<dbReference type="InterPro" id="IPR058248">
    <property type="entry name" value="Lxx211020-like"/>
</dbReference>